<feature type="domain" description="O-methyltransferase C-terminal" evidence="4">
    <location>
        <begin position="209"/>
        <end position="365"/>
    </location>
</feature>
<dbReference type="OrthoDB" id="3340390at2759"/>
<dbReference type="Pfam" id="PF00891">
    <property type="entry name" value="Methyltransf_2"/>
    <property type="match status" value="1"/>
</dbReference>
<keyword evidence="2" id="KW-0808">Transferase</keyword>
<sequence length="386" mass="43663">MEQNGSLAWVYASIMQDQQTGSMISQLKIPLRGRLSTTNGKTAHPKVDVSIALKANDAAAVPDLIKDITSLGEHYSDDYDQTRINLAMKARTLWKSLETPRETMIRHLWAEPSVMCALTAGFDKGLWTYLADNEGPFTAADAAKAVEVDEALLFHEYAYLKKWKDPTDLNFFEHLHNNPPYGQQFHHHMGGYRQGRPSWMDAGFFPVQEKLIKGFEEAEDAALLVDVGGSFGHDLAEFRAKFPDAPGRLVLQDLPVVIEKIHELDDNIEREAYDFFTEQPIKGARAYYMHSVLHDWNDETCLKILCTVMEAMEPGYSKLLINENVIPETGAQWEATALDIMMLTLLASRERTRDNWEMLLRKAGLKIVQVWTVANGVESLIECELS</sequence>
<dbReference type="Proteomes" id="UP000717696">
    <property type="component" value="Unassembled WGS sequence"/>
</dbReference>
<dbReference type="PANTHER" id="PTHR43712">
    <property type="entry name" value="PUTATIVE (AFU_ORTHOLOGUE AFUA_4G14580)-RELATED"/>
    <property type="match status" value="1"/>
</dbReference>
<dbReference type="GO" id="GO:0032259">
    <property type="term" value="P:methylation"/>
    <property type="evidence" value="ECO:0007669"/>
    <property type="project" value="UniProtKB-KW"/>
</dbReference>
<dbReference type="PROSITE" id="PS51683">
    <property type="entry name" value="SAM_OMT_II"/>
    <property type="match status" value="1"/>
</dbReference>
<comment type="caution">
    <text evidence="5">The sequence shown here is derived from an EMBL/GenBank/DDBJ whole genome shotgun (WGS) entry which is preliminary data.</text>
</comment>
<dbReference type="InterPro" id="IPR016461">
    <property type="entry name" value="COMT-like"/>
</dbReference>
<dbReference type="GO" id="GO:0008171">
    <property type="term" value="F:O-methyltransferase activity"/>
    <property type="evidence" value="ECO:0007669"/>
    <property type="project" value="InterPro"/>
</dbReference>
<keyword evidence="1 5" id="KW-0489">Methyltransferase</keyword>
<evidence type="ECO:0000256" key="1">
    <source>
        <dbReference type="ARBA" id="ARBA00022603"/>
    </source>
</evidence>
<keyword evidence="3" id="KW-0949">S-adenosyl-L-methionine</keyword>
<proteinExistence type="predicted"/>
<dbReference type="InterPro" id="IPR001077">
    <property type="entry name" value="COMT_C"/>
</dbReference>
<dbReference type="SUPFAM" id="SSF53335">
    <property type="entry name" value="S-adenosyl-L-methionine-dependent methyltransferases"/>
    <property type="match status" value="1"/>
</dbReference>
<evidence type="ECO:0000256" key="3">
    <source>
        <dbReference type="ARBA" id="ARBA00022691"/>
    </source>
</evidence>
<dbReference type="InterPro" id="IPR029063">
    <property type="entry name" value="SAM-dependent_MTases_sf"/>
</dbReference>
<keyword evidence="6" id="KW-1185">Reference proteome</keyword>
<dbReference type="AlphaFoldDB" id="A0A9P9DNK5"/>
<organism evidence="5 6">
    <name type="scientific">Dactylonectria estremocensis</name>
    <dbReference type="NCBI Taxonomy" id="1079267"/>
    <lineage>
        <taxon>Eukaryota</taxon>
        <taxon>Fungi</taxon>
        <taxon>Dikarya</taxon>
        <taxon>Ascomycota</taxon>
        <taxon>Pezizomycotina</taxon>
        <taxon>Sordariomycetes</taxon>
        <taxon>Hypocreomycetidae</taxon>
        <taxon>Hypocreales</taxon>
        <taxon>Nectriaceae</taxon>
        <taxon>Dactylonectria</taxon>
    </lineage>
</organism>
<evidence type="ECO:0000259" key="4">
    <source>
        <dbReference type="Pfam" id="PF00891"/>
    </source>
</evidence>
<evidence type="ECO:0000313" key="6">
    <source>
        <dbReference type="Proteomes" id="UP000717696"/>
    </source>
</evidence>
<evidence type="ECO:0000256" key="2">
    <source>
        <dbReference type="ARBA" id="ARBA00022679"/>
    </source>
</evidence>
<reference evidence="5" key="1">
    <citation type="journal article" date="2021" name="Nat. Commun.">
        <title>Genetic determinants of endophytism in the Arabidopsis root mycobiome.</title>
        <authorList>
            <person name="Mesny F."/>
            <person name="Miyauchi S."/>
            <person name="Thiergart T."/>
            <person name="Pickel B."/>
            <person name="Atanasova L."/>
            <person name="Karlsson M."/>
            <person name="Huettel B."/>
            <person name="Barry K.W."/>
            <person name="Haridas S."/>
            <person name="Chen C."/>
            <person name="Bauer D."/>
            <person name="Andreopoulos W."/>
            <person name="Pangilinan J."/>
            <person name="LaButti K."/>
            <person name="Riley R."/>
            <person name="Lipzen A."/>
            <person name="Clum A."/>
            <person name="Drula E."/>
            <person name="Henrissat B."/>
            <person name="Kohler A."/>
            <person name="Grigoriev I.V."/>
            <person name="Martin F.M."/>
            <person name="Hacquard S."/>
        </authorList>
    </citation>
    <scope>NUCLEOTIDE SEQUENCE</scope>
    <source>
        <strain evidence="5">MPI-CAGE-AT-0021</strain>
    </source>
</reference>
<accession>A0A9P9DNK5</accession>
<dbReference type="PANTHER" id="PTHR43712:SF17">
    <property type="entry name" value="O-METHYLTRANSFERASE"/>
    <property type="match status" value="1"/>
</dbReference>
<gene>
    <name evidence="5" type="ORF">B0J13DRAFT_589463</name>
</gene>
<evidence type="ECO:0000313" key="5">
    <source>
        <dbReference type="EMBL" id="KAH7122174.1"/>
    </source>
</evidence>
<dbReference type="Gene3D" id="3.40.50.150">
    <property type="entry name" value="Vaccinia Virus protein VP39"/>
    <property type="match status" value="1"/>
</dbReference>
<name>A0A9P9DNK5_9HYPO</name>
<dbReference type="EMBL" id="JAGMUU010000026">
    <property type="protein sequence ID" value="KAH7122174.1"/>
    <property type="molecule type" value="Genomic_DNA"/>
</dbReference>
<protein>
    <submittedName>
        <fullName evidence="5">S-adenosyl-L-methionine-dependent methyltransferase</fullName>
    </submittedName>
</protein>